<dbReference type="InterPro" id="IPR010130">
    <property type="entry name" value="T1SS_OMP_TolC"/>
</dbReference>
<accession>A0A940Y9X0</accession>
<dbReference type="GO" id="GO:0015288">
    <property type="term" value="F:porin activity"/>
    <property type="evidence" value="ECO:0007669"/>
    <property type="project" value="TreeGrafter"/>
</dbReference>
<dbReference type="Pfam" id="PF02321">
    <property type="entry name" value="OEP"/>
    <property type="match status" value="2"/>
</dbReference>
<dbReference type="Proteomes" id="UP000676246">
    <property type="component" value="Unassembled WGS sequence"/>
</dbReference>
<dbReference type="SUPFAM" id="SSF56954">
    <property type="entry name" value="Outer membrane efflux proteins (OEP)"/>
    <property type="match status" value="1"/>
</dbReference>
<comment type="subcellular location">
    <subcellularLocation>
        <location evidence="1">Cell outer membrane</location>
    </subcellularLocation>
</comment>
<evidence type="ECO:0000256" key="7">
    <source>
        <dbReference type="ARBA" id="ARBA00023237"/>
    </source>
</evidence>
<sequence>MTPPRRFTLHRTAALLALGLAGLSAQAQSLQELYDAARGYDATYLGAQAAASAAQYRADQANALWLPTVGLSAGASRTEADTPYASTRSTNTNATNVALQAQQNLFNRANSVSIEQAKRGVELAQTQLRAAEQDLVVRVAQAYFDVLAAQDTLTTVQANKKANAEQLASAKRNFEVGTATITDTREAQARYDLVLAQEVAADNDLRVKRLALEQLVGKTGLEPRPLAQPVALPPLQPAEVNAWVGEAETRNTTIEQARLGLEVAKLETAKAQAGHLPTVALTGSYGKTHVSVSGDTVTPGGLVGYSTSGTGTNAAIGVSVTVPLFAGFAVQNRVKETLSLEDKARNDYEASRRGVTQGTRSAFFGVQAGQAQVKALEAAESSSKLALEATQLGYKVGVRVNLDVLNAQTQLFQTQRDLAKARYDVIVGGLKLRQAAGTLQPADVANVNALLAK</sequence>
<feature type="chain" id="PRO_5036931391" evidence="8">
    <location>
        <begin position="28"/>
        <end position="453"/>
    </location>
</feature>
<protein>
    <submittedName>
        <fullName evidence="9">TolC family outer membrane protein</fullName>
    </submittedName>
</protein>
<evidence type="ECO:0000256" key="2">
    <source>
        <dbReference type="ARBA" id="ARBA00007613"/>
    </source>
</evidence>
<keyword evidence="5" id="KW-0812">Transmembrane</keyword>
<comment type="caution">
    <text evidence="9">The sequence shown here is derived from an EMBL/GenBank/DDBJ whole genome shotgun (WGS) entry which is preliminary data.</text>
</comment>
<dbReference type="AlphaFoldDB" id="A0A940Y9X0"/>
<dbReference type="RefSeq" id="WP_210854532.1">
    <property type="nucleotide sequence ID" value="NZ_JAGQDD010000009.1"/>
</dbReference>
<feature type="signal peptide" evidence="8">
    <location>
        <begin position="1"/>
        <end position="27"/>
    </location>
</feature>
<keyword evidence="8" id="KW-0732">Signal</keyword>
<gene>
    <name evidence="9" type="ORF">KAK03_13810</name>
</gene>
<organism evidence="9 10">
    <name type="scientific">Ideonella alba</name>
    <dbReference type="NCBI Taxonomy" id="2824118"/>
    <lineage>
        <taxon>Bacteria</taxon>
        <taxon>Pseudomonadati</taxon>
        <taxon>Pseudomonadota</taxon>
        <taxon>Betaproteobacteria</taxon>
        <taxon>Burkholderiales</taxon>
        <taxon>Sphaerotilaceae</taxon>
        <taxon>Ideonella</taxon>
    </lineage>
</organism>
<dbReference type="InterPro" id="IPR051906">
    <property type="entry name" value="TolC-like"/>
</dbReference>
<keyword evidence="7" id="KW-0998">Cell outer membrane</keyword>
<evidence type="ECO:0000256" key="4">
    <source>
        <dbReference type="ARBA" id="ARBA00022452"/>
    </source>
</evidence>
<dbReference type="PANTHER" id="PTHR30026">
    <property type="entry name" value="OUTER MEMBRANE PROTEIN TOLC"/>
    <property type="match status" value="1"/>
</dbReference>
<evidence type="ECO:0000256" key="6">
    <source>
        <dbReference type="ARBA" id="ARBA00023136"/>
    </source>
</evidence>
<evidence type="ECO:0000256" key="3">
    <source>
        <dbReference type="ARBA" id="ARBA00022448"/>
    </source>
</evidence>
<evidence type="ECO:0000256" key="8">
    <source>
        <dbReference type="SAM" id="SignalP"/>
    </source>
</evidence>
<name>A0A940Y9X0_9BURK</name>
<dbReference type="PANTHER" id="PTHR30026:SF20">
    <property type="entry name" value="OUTER MEMBRANE PROTEIN TOLC"/>
    <property type="match status" value="1"/>
</dbReference>
<dbReference type="NCBIfam" id="TIGR01844">
    <property type="entry name" value="type_I_sec_TolC"/>
    <property type="match status" value="1"/>
</dbReference>
<dbReference type="GO" id="GO:1990281">
    <property type="term" value="C:efflux pump complex"/>
    <property type="evidence" value="ECO:0007669"/>
    <property type="project" value="TreeGrafter"/>
</dbReference>
<dbReference type="GO" id="GO:0015562">
    <property type="term" value="F:efflux transmembrane transporter activity"/>
    <property type="evidence" value="ECO:0007669"/>
    <property type="project" value="InterPro"/>
</dbReference>
<keyword evidence="4" id="KW-1134">Transmembrane beta strand</keyword>
<keyword evidence="6" id="KW-0472">Membrane</keyword>
<keyword evidence="3" id="KW-0813">Transport</keyword>
<proteinExistence type="inferred from homology"/>
<dbReference type="GO" id="GO:0009279">
    <property type="term" value="C:cell outer membrane"/>
    <property type="evidence" value="ECO:0007669"/>
    <property type="project" value="UniProtKB-SubCell"/>
</dbReference>
<evidence type="ECO:0000313" key="10">
    <source>
        <dbReference type="Proteomes" id="UP000676246"/>
    </source>
</evidence>
<evidence type="ECO:0000256" key="1">
    <source>
        <dbReference type="ARBA" id="ARBA00004442"/>
    </source>
</evidence>
<comment type="similarity">
    <text evidence="2">Belongs to the outer membrane factor (OMF) (TC 1.B.17) family.</text>
</comment>
<keyword evidence="10" id="KW-1185">Reference proteome</keyword>
<evidence type="ECO:0000256" key="5">
    <source>
        <dbReference type="ARBA" id="ARBA00022692"/>
    </source>
</evidence>
<evidence type="ECO:0000313" key="9">
    <source>
        <dbReference type="EMBL" id="MBQ0931558.1"/>
    </source>
</evidence>
<dbReference type="EMBL" id="JAGQDD010000009">
    <property type="protein sequence ID" value="MBQ0931558.1"/>
    <property type="molecule type" value="Genomic_DNA"/>
</dbReference>
<reference evidence="9 10" key="1">
    <citation type="submission" date="2021-04" db="EMBL/GenBank/DDBJ databases">
        <title>The genome sequence of Ideonella sp. 3Y2.</title>
        <authorList>
            <person name="Liu Y."/>
        </authorList>
    </citation>
    <scope>NUCLEOTIDE SEQUENCE [LARGE SCALE GENOMIC DNA]</scope>
    <source>
        <strain evidence="9 10">3Y2</strain>
    </source>
</reference>
<dbReference type="InterPro" id="IPR003423">
    <property type="entry name" value="OMP_efflux"/>
</dbReference>
<dbReference type="Gene3D" id="1.20.1600.10">
    <property type="entry name" value="Outer membrane efflux proteins (OEP)"/>
    <property type="match status" value="1"/>
</dbReference>